<evidence type="ECO:0000313" key="2">
    <source>
        <dbReference type="EMBL" id="KAA2212611.1"/>
    </source>
</evidence>
<dbReference type="EMBL" id="VUKA01000007">
    <property type="protein sequence ID" value="KAA2212611.1"/>
    <property type="molecule type" value="Genomic_DNA"/>
</dbReference>
<keyword evidence="3" id="KW-1185">Reference proteome</keyword>
<sequence length="426" mass="45438">MVHVVGAGLAGLSAAVSLAGRGMAVTLWEAAPQAGGRCRSYHDPQLGMVIDNGNHLVLSGNQAVARYLSAIGAEERLEGPDEAAFPFLDLRDGTRWVLRPNNGRLPWWVLQSGRRVPGTRPQDYLALARLLRRQPGRRIDALLPCRGALWERLLRPVLLSALNTAPEEGAADLAGAVLRESLGRGGRAAWPRIASPTLAAAFVDPAIAFLSRRGAAIRFGQRLRGLSLEDGRVSGLAFGGPMVTLGPRDRVVLAVPPWTAAELLPGLSVPEDFRPILNAHFRATPPPGAPALAGLVGGLVDWVFAFPDRLSVTISDARHLMEEPSDALAARLWAEVARLHGLSAEAPQNGIPPWRIVKERRATFAATPEQEARRPSPRTGWTNLVLAGDWVRTGLPATIEGALRSGEAAAALSLSPSEAKSEMVAP</sequence>
<evidence type="ECO:0000313" key="3">
    <source>
        <dbReference type="Proteomes" id="UP000322110"/>
    </source>
</evidence>
<gene>
    <name evidence="2" type="ORF">F0Q34_14325</name>
</gene>
<feature type="domain" description="Amine oxidase" evidence="1">
    <location>
        <begin position="9"/>
        <end position="411"/>
    </location>
</feature>
<name>A0A5B2TDP6_9PROT</name>
<dbReference type="InterPro" id="IPR050464">
    <property type="entry name" value="Zeta_carotene_desat/Oxidored"/>
</dbReference>
<dbReference type="Gene3D" id="3.50.50.60">
    <property type="entry name" value="FAD/NAD(P)-binding domain"/>
    <property type="match status" value="1"/>
</dbReference>
<reference evidence="2 3" key="1">
    <citation type="journal article" date="2015" name="Int. J. Syst. Evol. Microbiol.">
        <title>Roseomonas oryzae sp. nov., isolated from paddy rhizosphere soil.</title>
        <authorList>
            <person name="Ramaprasad E.V."/>
            <person name="Sasikala Ch."/>
            <person name="Ramana Ch.V."/>
        </authorList>
    </citation>
    <scope>NUCLEOTIDE SEQUENCE [LARGE SCALE GENOMIC DNA]</scope>
    <source>
        <strain evidence="2 3">KCTC 42542</strain>
    </source>
</reference>
<dbReference type="PANTHER" id="PTHR42923:SF47">
    <property type="entry name" value="BLR3003 PROTEIN"/>
    <property type="match status" value="1"/>
</dbReference>
<dbReference type="Pfam" id="PF01593">
    <property type="entry name" value="Amino_oxidase"/>
    <property type="match status" value="1"/>
</dbReference>
<dbReference type="InterPro" id="IPR002937">
    <property type="entry name" value="Amino_oxidase"/>
</dbReference>
<dbReference type="SUPFAM" id="SSF51905">
    <property type="entry name" value="FAD/NAD(P)-binding domain"/>
    <property type="match status" value="1"/>
</dbReference>
<protein>
    <submittedName>
        <fullName evidence="2">FAD-dependent oxidoreductase</fullName>
    </submittedName>
</protein>
<dbReference type="Proteomes" id="UP000322110">
    <property type="component" value="Unassembled WGS sequence"/>
</dbReference>
<evidence type="ECO:0000259" key="1">
    <source>
        <dbReference type="Pfam" id="PF01593"/>
    </source>
</evidence>
<dbReference type="InterPro" id="IPR036188">
    <property type="entry name" value="FAD/NAD-bd_sf"/>
</dbReference>
<proteinExistence type="predicted"/>
<dbReference type="GO" id="GO:0016491">
    <property type="term" value="F:oxidoreductase activity"/>
    <property type="evidence" value="ECO:0007669"/>
    <property type="project" value="InterPro"/>
</dbReference>
<dbReference type="PANTHER" id="PTHR42923">
    <property type="entry name" value="PROTOPORPHYRINOGEN OXIDASE"/>
    <property type="match status" value="1"/>
</dbReference>
<comment type="caution">
    <text evidence="2">The sequence shown here is derived from an EMBL/GenBank/DDBJ whole genome shotgun (WGS) entry which is preliminary data.</text>
</comment>
<dbReference type="InterPro" id="IPR017830">
    <property type="entry name" value="SQase_HpnE"/>
</dbReference>
<organism evidence="2 3">
    <name type="scientific">Teichococcus oryzae</name>
    <dbReference type="NCBI Taxonomy" id="1608942"/>
    <lineage>
        <taxon>Bacteria</taxon>
        <taxon>Pseudomonadati</taxon>
        <taxon>Pseudomonadota</taxon>
        <taxon>Alphaproteobacteria</taxon>
        <taxon>Acetobacterales</taxon>
        <taxon>Roseomonadaceae</taxon>
        <taxon>Roseomonas</taxon>
    </lineage>
</organism>
<dbReference type="AlphaFoldDB" id="A0A5B2TDP6"/>
<dbReference type="NCBIfam" id="TIGR03467">
    <property type="entry name" value="HpnE"/>
    <property type="match status" value="1"/>
</dbReference>
<accession>A0A5B2TDP6</accession>
<dbReference type="OrthoDB" id="7849608at2"/>